<accession>A0ACC0S492</accession>
<evidence type="ECO:0000313" key="2">
    <source>
        <dbReference type="Proteomes" id="UP000006729"/>
    </source>
</evidence>
<keyword evidence="2" id="KW-1185">Reference proteome</keyword>
<organism evidence="1 2">
    <name type="scientific">Populus trichocarpa</name>
    <name type="common">Western balsam poplar</name>
    <name type="synonym">Populus balsamifera subsp. trichocarpa</name>
    <dbReference type="NCBI Taxonomy" id="3694"/>
    <lineage>
        <taxon>Eukaryota</taxon>
        <taxon>Viridiplantae</taxon>
        <taxon>Streptophyta</taxon>
        <taxon>Embryophyta</taxon>
        <taxon>Tracheophyta</taxon>
        <taxon>Spermatophyta</taxon>
        <taxon>Magnoliopsida</taxon>
        <taxon>eudicotyledons</taxon>
        <taxon>Gunneridae</taxon>
        <taxon>Pentapetalae</taxon>
        <taxon>rosids</taxon>
        <taxon>fabids</taxon>
        <taxon>Malpighiales</taxon>
        <taxon>Salicaceae</taxon>
        <taxon>Saliceae</taxon>
        <taxon>Populus</taxon>
    </lineage>
</organism>
<comment type="caution">
    <text evidence="1">The sequence shown here is derived from an EMBL/GenBank/DDBJ whole genome shotgun (WGS) entry which is preliminary data.</text>
</comment>
<protein>
    <submittedName>
        <fullName evidence="1">Uncharacterized protein</fullName>
    </submittedName>
</protein>
<evidence type="ECO:0000313" key="1">
    <source>
        <dbReference type="EMBL" id="KAI9384365.1"/>
    </source>
</evidence>
<gene>
    <name evidence="1" type="ORF">POPTR_012G053301v4</name>
</gene>
<dbReference type="Proteomes" id="UP000006729">
    <property type="component" value="Chromosome 12"/>
</dbReference>
<sequence length="74" mass="8432">MNAYKTVSKVQELEMAFSRLIRSLFLAMLMIASSSMITHKALVDADMKHRKLQGRRPMPSPPPPPIPADRDHHH</sequence>
<proteinExistence type="predicted"/>
<name>A0ACC0S492_POPTR</name>
<reference evidence="1 2" key="1">
    <citation type="journal article" date="2006" name="Science">
        <title>The genome of black cottonwood, Populus trichocarpa (Torr. &amp; Gray).</title>
        <authorList>
            <person name="Tuskan G.A."/>
            <person name="Difazio S."/>
            <person name="Jansson S."/>
            <person name="Bohlmann J."/>
            <person name="Grigoriev I."/>
            <person name="Hellsten U."/>
            <person name="Putnam N."/>
            <person name="Ralph S."/>
            <person name="Rombauts S."/>
            <person name="Salamov A."/>
            <person name="Schein J."/>
            <person name="Sterck L."/>
            <person name="Aerts A."/>
            <person name="Bhalerao R.R."/>
            <person name="Bhalerao R.P."/>
            <person name="Blaudez D."/>
            <person name="Boerjan W."/>
            <person name="Brun A."/>
            <person name="Brunner A."/>
            <person name="Busov V."/>
            <person name="Campbell M."/>
            <person name="Carlson J."/>
            <person name="Chalot M."/>
            <person name="Chapman J."/>
            <person name="Chen G.L."/>
            <person name="Cooper D."/>
            <person name="Coutinho P.M."/>
            <person name="Couturier J."/>
            <person name="Covert S."/>
            <person name="Cronk Q."/>
            <person name="Cunningham R."/>
            <person name="Davis J."/>
            <person name="Degroeve S."/>
            <person name="Dejardin A."/>
            <person name="Depamphilis C."/>
            <person name="Detter J."/>
            <person name="Dirks B."/>
            <person name="Dubchak I."/>
            <person name="Duplessis S."/>
            <person name="Ehlting J."/>
            <person name="Ellis B."/>
            <person name="Gendler K."/>
            <person name="Goodstein D."/>
            <person name="Gribskov M."/>
            <person name="Grimwood J."/>
            <person name="Groover A."/>
            <person name="Gunter L."/>
            <person name="Hamberger B."/>
            <person name="Heinze B."/>
            <person name="Helariutta Y."/>
            <person name="Henrissat B."/>
            <person name="Holligan D."/>
            <person name="Holt R."/>
            <person name="Huang W."/>
            <person name="Islam-Faridi N."/>
            <person name="Jones S."/>
            <person name="Jones-Rhoades M."/>
            <person name="Jorgensen R."/>
            <person name="Joshi C."/>
            <person name="Kangasjarvi J."/>
            <person name="Karlsson J."/>
            <person name="Kelleher C."/>
            <person name="Kirkpatrick R."/>
            <person name="Kirst M."/>
            <person name="Kohler A."/>
            <person name="Kalluri U."/>
            <person name="Larimer F."/>
            <person name="Leebens-Mack J."/>
            <person name="Leple J.C."/>
            <person name="Locascio P."/>
            <person name="Lou Y."/>
            <person name="Lucas S."/>
            <person name="Martin F."/>
            <person name="Montanini B."/>
            <person name="Napoli C."/>
            <person name="Nelson D.R."/>
            <person name="Nelson C."/>
            <person name="Nieminen K."/>
            <person name="Nilsson O."/>
            <person name="Pereda V."/>
            <person name="Peter G."/>
            <person name="Philippe R."/>
            <person name="Pilate G."/>
            <person name="Poliakov A."/>
            <person name="Razumovskaya J."/>
            <person name="Richardson P."/>
            <person name="Rinaldi C."/>
            <person name="Ritland K."/>
            <person name="Rouze P."/>
            <person name="Ryaboy D."/>
            <person name="Schmutz J."/>
            <person name="Schrader J."/>
            <person name="Segerman B."/>
            <person name="Shin H."/>
            <person name="Siddiqui A."/>
            <person name="Sterky F."/>
            <person name="Terry A."/>
            <person name="Tsai C.J."/>
            <person name="Uberbacher E."/>
            <person name="Unneberg P."/>
            <person name="Vahala J."/>
            <person name="Wall K."/>
            <person name="Wessler S."/>
            <person name="Yang G."/>
            <person name="Yin T."/>
            <person name="Douglas C."/>
            <person name="Marra M."/>
            <person name="Sandberg G."/>
            <person name="Van de Peer Y."/>
            <person name="Rokhsar D."/>
        </authorList>
    </citation>
    <scope>NUCLEOTIDE SEQUENCE [LARGE SCALE GENOMIC DNA]</scope>
    <source>
        <strain evidence="2">cv. Nisqually</strain>
    </source>
</reference>
<dbReference type="EMBL" id="CM009301">
    <property type="protein sequence ID" value="KAI9384365.1"/>
    <property type="molecule type" value="Genomic_DNA"/>
</dbReference>